<reference evidence="1" key="1">
    <citation type="journal article" date="2021" name="Genome Biol. Evol.">
        <title>A High-Quality Reference Genome for a Parasitic Bivalve with Doubly Uniparental Inheritance (Bivalvia: Unionida).</title>
        <authorList>
            <person name="Smith C.H."/>
        </authorList>
    </citation>
    <scope>NUCLEOTIDE SEQUENCE</scope>
    <source>
        <strain evidence="1">CHS0354</strain>
    </source>
</reference>
<protein>
    <submittedName>
        <fullName evidence="1">Uncharacterized protein</fullName>
    </submittedName>
</protein>
<feature type="non-terminal residue" evidence="1">
    <location>
        <position position="56"/>
    </location>
</feature>
<dbReference type="AlphaFoldDB" id="A0AAE0S5S4"/>
<sequence>MDVNTAEQRNRMAPIWIPVIEVIPAPAMGTIKALGQKQATNWSWLAQTKGITLLLV</sequence>
<proteinExistence type="predicted"/>
<reference evidence="1" key="3">
    <citation type="submission" date="2023-05" db="EMBL/GenBank/DDBJ databases">
        <authorList>
            <person name="Smith C.H."/>
        </authorList>
    </citation>
    <scope>NUCLEOTIDE SEQUENCE</scope>
    <source>
        <strain evidence="1">CHS0354</strain>
        <tissue evidence="1">Mantle</tissue>
    </source>
</reference>
<dbReference type="EMBL" id="JAEAOA010000663">
    <property type="protein sequence ID" value="KAK3585753.1"/>
    <property type="molecule type" value="Genomic_DNA"/>
</dbReference>
<keyword evidence="2" id="KW-1185">Reference proteome</keyword>
<comment type="caution">
    <text evidence="1">The sequence shown here is derived from an EMBL/GenBank/DDBJ whole genome shotgun (WGS) entry which is preliminary data.</text>
</comment>
<organism evidence="1 2">
    <name type="scientific">Potamilus streckersoni</name>
    <dbReference type="NCBI Taxonomy" id="2493646"/>
    <lineage>
        <taxon>Eukaryota</taxon>
        <taxon>Metazoa</taxon>
        <taxon>Spiralia</taxon>
        <taxon>Lophotrochozoa</taxon>
        <taxon>Mollusca</taxon>
        <taxon>Bivalvia</taxon>
        <taxon>Autobranchia</taxon>
        <taxon>Heteroconchia</taxon>
        <taxon>Palaeoheterodonta</taxon>
        <taxon>Unionida</taxon>
        <taxon>Unionoidea</taxon>
        <taxon>Unionidae</taxon>
        <taxon>Ambleminae</taxon>
        <taxon>Lampsilini</taxon>
        <taxon>Potamilus</taxon>
    </lineage>
</organism>
<dbReference type="Proteomes" id="UP001195483">
    <property type="component" value="Unassembled WGS sequence"/>
</dbReference>
<evidence type="ECO:0000313" key="2">
    <source>
        <dbReference type="Proteomes" id="UP001195483"/>
    </source>
</evidence>
<accession>A0AAE0S5S4</accession>
<name>A0AAE0S5S4_9BIVA</name>
<reference evidence="1" key="2">
    <citation type="journal article" date="2021" name="Genome Biol. Evol.">
        <title>Developing a high-quality reference genome for a parasitic bivalve with doubly uniparental inheritance (Bivalvia: Unionida).</title>
        <authorList>
            <person name="Smith C.H."/>
        </authorList>
    </citation>
    <scope>NUCLEOTIDE SEQUENCE</scope>
    <source>
        <strain evidence="1">CHS0354</strain>
        <tissue evidence="1">Mantle</tissue>
    </source>
</reference>
<gene>
    <name evidence="1" type="ORF">CHS0354_010511</name>
</gene>
<evidence type="ECO:0000313" key="1">
    <source>
        <dbReference type="EMBL" id="KAK3585753.1"/>
    </source>
</evidence>